<dbReference type="RefSeq" id="WP_104229171.1">
    <property type="nucleotide sequence ID" value="NZ_PSNW01000002.1"/>
</dbReference>
<protein>
    <recommendedName>
        <fullName evidence="4">DUF3187 domain-containing protein</fullName>
    </recommendedName>
</protein>
<evidence type="ECO:0008006" key="4">
    <source>
        <dbReference type="Google" id="ProtNLM"/>
    </source>
</evidence>
<gene>
    <name evidence="2" type="ORF">C3942_04510</name>
</gene>
<evidence type="ECO:0000256" key="1">
    <source>
        <dbReference type="SAM" id="SignalP"/>
    </source>
</evidence>
<sequence length="320" mass="34303">MIRPILPLAALLAALAPAAQAAPFDTNNQGALAQGFALPVIGHGHVLAEGDSASRFSLDLTSEYTTDTAGTETITLDGETARLTGRYRAGLGGGWEWGAELSAVHVGGGFMDSFIEGWHDFFGLPNGGRELVPQDRYQYRYEKDGAVRLDRTEEGWALGDVRVSGGWAASENLALRAELKLPTGDEDKLTGGNLGGALWADWALPFDIDSRWSGFASAGLSLNQKGDVLEDQQETLVPFGGAGAFLRATQEIELGAQLYAHGPLYKDSALDQLDRAGLQLVFGGRWIEKTWALDIAFQEDLITKSSPDFSVHVGLTLAPR</sequence>
<dbReference type="EMBL" id="PSNW01000002">
    <property type="protein sequence ID" value="PPE74944.1"/>
    <property type="molecule type" value="Genomic_DNA"/>
</dbReference>
<feature type="signal peptide" evidence="1">
    <location>
        <begin position="1"/>
        <end position="21"/>
    </location>
</feature>
<keyword evidence="1" id="KW-0732">Signal</keyword>
<keyword evidence="3" id="KW-1185">Reference proteome</keyword>
<evidence type="ECO:0000313" key="3">
    <source>
        <dbReference type="Proteomes" id="UP000238220"/>
    </source>
</evidence>
<reference evidence="2 3" key="1">
    <citation type="submission" date="2018-02" db="EMBL/GenBank/DDBJ databases">
        <title>Genome sequencing of Solimonas sp. HR-BB.</title>
        <authorList>
            <person name="Lee Y."/>
            <person name="Jeon C.O."/>
        </authorList>
    </citation>
    <scope>NUCLEOTIDE SEQUENCE [LARGE SCALE GENOMIC DNA]</scope>
    <source>
        <strain evidence="2 3">HR-BB</strain>
    </source>
</reference>
<evidence type="ECO:0000313" key="2">
    <source>
        <dbReference type="EMBL" id="PPE74944.1"/>
    </source>
</evidence>
<dbReference type="OrthoDB" id="7059736at2"/>
<name>A0A2S5TIY1_9GAMM</name>
<dbReference type="Pfam" id="PF11383">
    <property type="entry name" value="DUF3187"/>
    <property type="match status" value="1"/>
</dbReference>
<proteinExistence type="predicted"/>
<feature type="chain" id="PRO_5015442003" description="DUF3187 domain-containing protein" evidence="1">
    <location>
        <begin position="22"/>
        <end position="320"/>
    </location>
</feature>
<dbReference type="AlphaFoldDB" id="A0A2S5TIY1"/>
<dbReference type="Proteomes" id="UP000238220">
    <property type="component" value="Unassembled WGS sequence"/>
</dbReference>
<comment type="caution">
    <text evidence="2">The sequence shown here is derived from an EMBL/GenBank/DDBJ whole genome shotgun (WGS) entry which is preliminary data.</text>
</comment>
<dbReference type="InterPro" id="IPR021523">
    <property type="entry name" value="DUF3187"/>
</dbReference>
<accession>A0A2S5TIY1</accession>
<organism evidence="2 3">
    <name type="scientific">Solimonas fluminis</name>
    <dbReference type="NCBI Taxonomy" id="2086571"/>
    <lineage>
        <taxon>Bacteria</taxon>
        <taxon>Pseudomonadati</taxon>
        <taxon>Pseudomonadota</taxon>
        <taxon>Gammaproteobacteria</taxon>
        <taxon>Nevskiales</taxon>
        <taxon>Nevskiaceae</taxon>
        <taxon>Solimonas</taxon>
    </lineage>
</organism>